<keyword evidence="3" id="KW-1185">Reference proteome</keyword>
<organism evidence="2 3">
    <name type="scientific">Streptomyces subrutilus</name>
    <dbReference type="NCBI Taxonomy" id="36818"/>
    <lineage>
        <taxon>Bacteria</taxon>
        <taxon>Bacillati</taxon>
        <taxon>Actinomycetota</taxon>
        <taxon>Actinomycetes</taxon>
        <taxon>Kitasatosporales</taxon>
        <taxon>Streptomycetaceae</taxon>
        <taxon>Streptomyces</taxon>
    </lineage>
</organism>
<dbReference type="KEGG" id="ssub:CP968_17570"/>
<evidence type="ECO:0000313" key="1">
    <source>
        <dbReference type="EMBL" id="GGZ69293.1"/>
    </source>
</evidence>
<dbReference type="RefSeq" id="WP_150518915.1">
    <property type="nucleotide sequence ID" value="NZ_BMVX01000010.1"/>
</dbReference>
<evidence type="ECO:0000313" key="2">
    <source>
        <dbReference type="EMBL" id="QEU79894.1"/>
    </source>
</evidence>
<proteinExistence type="predicted"/>
<protein>
    <submittedName>
        <fullName evidence="2">Uncharacterized protein</fullName>
    </submittedName>
</protein>
<dbReference type="AlphaFoldDB" id="A0A5P2UQX4"/>
<reference evidence="1" key="1">
    <citation type="journal article" date="2014" name="Int. J. Syst. Evol. Microbiol.">
        <title>Complete genome sequence of Corynebacterium casei LMG S-19264T (=DSM 44701T), isolated from a smear-ripened cheese.</title>
        <authorList>
            <consortium name="US DOE Joint Genome Institute (JGI-PGF)"/>
            <person name="Walter F."/>
            <person name="Albersmeier A."/>
            <person name="Kalinowski J."/>
            <person name="Ruckert C."/>
        </authorList>
    </citation>
    <scope>NUCLEOTIDE SEQUENCE</scope>
    <source>
        <strain evidence="1">JCM 4834</strain>
    </source>
</reference>
<dbReference type="Proteomes" id="UP000326831">
    <property type="component" value="Chromosome"/>
</dbReference>
<reference evidence="1" key="3">
    <citation type="submission" date="2020-09" db="EMBL/GenBank/DDBJ databases">
        <authorList>
            <person name="Sun Q."/>
            <person name="Ohkuma M."/>
        </authorList>
    </citation>
    <scope>NUCLEOTIDE SEQUENCE</scope>
    <source>
        <strain evidence="1">JCM 4834</strain>
    </source>
</reference>
<sequence>MPQHSQPKPVCRDCDGFATATITTGTRTPDGARTTIRVHCRACQGLGHTVLAVPVRIGR</sequence>
<name>A0A5P2UQX4_9ACTN</name>
<evidence type="ECO:0000313" key="3">
    <source>
        <dbReference type="Proteomes" id="UP000326831"/>
    </source>
</evidence>
<gene>
    <name evidence="2" type="ORF">CP968_17570</name>
    <name evidence="1" type="ORF">GCM10010371_31690</name>
</gene>
<dbReference type="EMBL" id="BMVX01000010">
    <property type="protein sequence ID" value="GGZ69293.1"/>
    <property type="molecule type" value="Genomic_DNA"/>
</dbReference>
<dbReference type="EMBL" id="CP023701">
    <property type="protein sequence ID" value="QEU79894.1"/>
    <property type="molecule type" value="Genomic_DNA"/>
</dbReference>
<dbReference type="Proteomes" id="UP000634660">
    <property type="component" value="Unassembled WGS sequence"/>
</dbReference>
<reference evidence="2 3" key="2">
    <citation type="submission" date="2017-09" db="EMBL/GenBank/DDBJ databases">
        <authorList>
            <person name="Lee N."/>
            <person name="Cho B.-K."/>
        </authorList>
    </citation>
    <scope>NUCLEOTIDE SEQUENCE [LARGE SCALE GENOMIC DNA]</scope>
    <source>
        <strain evidence="2 3">ATCC 27467</strain>
    </source>
</reference>
<accession>A0A5P2UQX4</accession>